<evidence type="ECO:0000313" key="2">
    <source>
        <dbReference type="Proteomes" id="UP001057452"/>
    </source>
</evidence>
<evidence type="ECO:0000313" key="1">
    <source>
        <dbReference type="EMBL" id="KAI4825587.1"/>
    </source>
</evidence>
<protein>
    <submittedName>
        <fullName evidence="1">Uncharacterized protein</fullName>
    </submittedName>
</protein>
<dbReference type="Proteomes" id="UP001057452">
    <property type="component" value="Chromosome 6"/>
</dbReference>
<dbReference type="EMBL" id="CM043790">
    <property type="protein sequence ID" value="KAI4825587.1"/>
    <property type="molecule type" value="Genomic_DNA"/>
</dbReference>
<proteinExistence type="predicted"/>
<accession>A0ACB9XFL4</accession>
<name>A0ACB9XFL4_CHAAC</name>
<keyword evidence="2" id="KW-1185">Reference proteome</keyword>
<comment type="caution">
    <text evidence="1">The sequence shown here is derived from an EMBL/GenBank/DDBJ whole genome shotgun (WGS) entry which is preliminary data.</text>
</comment>
<reference evidence="1" key="1">
    <citation type="submission" date="2022-05" db="EMBL/GenBank/DDBJ databases">
        <title>Chromosome-level genome of Chaenocephalus aceratus.</title>
        <authorList>
            <person name="Park H."/>
        </authorList>
    </citation>
    <scope>NUCLEOTIDE SEQUENCE</scope>
    <source>
        <strain evidence="1">KU_202001</strain>
    </source>
</reference>
<gene>
    <name evidence="1" type="ORF">KUCAC02_021267</name>
</gene>
<organism evidence="1 2">
    <name type="scientific">Chaenocephalus aceratus</name>
    <name type="common">Blackfin icefish</name>
    <name type="synonym">Chaenichthys aceratus</name>
    <dbReference type="NCBI Taxonomy" id="36190"/>
    <lineage>
        <taxon>Eukaryota</taxon>
        <taxon>Metazoa</taxon>
        <taxon>Chordata</taxon>
        <taxon>Craniata</taxon>
        <taxon>Vertebrata</taxon>
        <taxon>Euteleostomi</taxon>
        <taxon>Actinopterygii</taxon>
        <taxon>Neopterygii</taxon>
        <taxon>Teleostei</taxon>
        <taxon>Neoteleostei</taxon>
        <taxon>Acanthomorphata</taxon>
        <taxon>Eupercaria</taxon>
        <taxon>Perciformes</taxon>
        <taxon>Notothenioidei</taxon>
        <taxon>Channichthyidae</taxon>
        <taxon>Chaenocephalus</taxon>
    </lineage>
</organism>
<sequence>MCESIYNILQKWSIQYSCSVCKHVYQYFLMC</sequence>